<evidence type="ECO:0000259" key="7">
    <source>
        <dbReference type="Pfam" id="PF13086"/>
    </source>
</evidence>
<name>A0ABW1Z616_9BACT</name>
<dbReference type="InterPro" id="IPR050534">
    <property type="entry name" value="Coronavir_polyprotein_1ab"/>
</dbReference>
<keyword evidence="4" id="KW-0347">Helicase</keyword>
<keyword evidence="3" id="KW-0378">Hydrolase</keyword>
<feature type="domain" description="DNA2/NAM7 helicase helicase" evidence="7">
    <location>
        <begin position="323"/>
        <end position="390"/>
    </location>
</feature>
<feature type="domain" description="DNA2/NAM7 helicase helicase" evidence="7">
    <location>
        <begin position="960"/>
        <end position="1000"/>
    </location>
</feature>
<evidence type="ECO:0000256" key="5">
    <source>
        <dbReference type="ARBA" id="ARBA00022840"/>
    </source>
</evidence>
<feature type="domain" description="DNA2/NAM7 helicase-like C-terminal" evidence="8">
    <location>
        <begin position="1046"/>
        <end position="1230"/>
    </location>
</feature>
<evidence type="ECO:0000256" key="3">
    <source>
        <dbReference type="ARBA" id="ARBA00022801"/>
    </source>
</evidence>
<evidence type="ECO:0000259" key="6">
    <source>
        <dbReference type="Pfam" id="PF11784"/>
    </source>
</evidence>
<dbReference type="InterPro" id="IPR041679">
    <property type="entry name" value="DNA2/NAM7-like_C"/>
</dbReference>
<reference evidence="11" key="1">
    <citation type="journal article" date="2019" name="Int. J. Syst. Evol. Microbiol.">
        <title>The Global Catalogue of Microorganisms (GCM) 10K type strain sequencing project: providing services to taxonomists for standard genome sequencing and annotation.</title>
        <authorList>
            <consortium name="The Broad Institute Genomics Platform"/>
            <consortium name="The Broad Institute Genome Sequencing Center for Infectious Disease"/>
            <person name="Wu L."/>
            <person name="Ma J."/>
        </authorList>
    </citation>
    <scope>NUCLEOTIDE SEQUENCE [LARGE SCALE GENOMIC DNA]</scope>
    <source>
        <strain evidence="11">CGMCC 1.16026</strain>
    </source>
</reference>
<dbReference type="InterPro" id="IPR025103">
    <property type="entry name" value="DUF4011"/>
</dbReference>
<feature type="domain" description="Restriction endonuclease type II-like" evidence="9">
    <location>
        <begin position="1279"/>
        <end position="1375"/>
    </location>
</feature>
<dbReference type="SUPFAM" id="SSF52980">
    <property type="entry name" value="Restriction endonuclease-like"/>
    <property type="match status" value="1"/>
</dbReference>
<dbReference type="Pfam" id="PF18741">
    <property type="entry name" value="MTES_1575"/>
    <property type="match status" value="1"/>
</dbReference>
<sequence>MPVVMLRGSGATLEILDRVTASSKTPHDDGVVRLFEEARRRLVETGTRNRLIHVNRSNTRGPILNLINERTEDVYATLSAHKTMRFLARGTDKTADSKEMSLALPDPVESMDPSRFTDDFLETPLGPDGLQKKLLSIAQEARTAEEEQGVNILYLALGFLTWYEDKTSKVPRVAPLILLPVDLVRNERTSTFDIRMRDEDLISNLPLSIRLRDDFGIQLPELDVEEEWTPSSYFDLVAEATAHRPSWSIDRDGMQLGFFSFSKLLMFQDLSPDSWPHGSLKNHALTRGLLFEGFEGAKISEDLDKHLDEALPPAKLFHVVDADASQAIAIEEVRSGRNLVIQGPPGTGKSQTICNIIATAVREGKTVLFVAEKMAALSVVYDRLVKVGMRDVCLELHSKSANRKAVLEELSRTLDAAQAIPRMPGEPEQLTAVRDRLNNIAEALHQPIGNSGETGIGVLARQARYLGMGYTPPKFASDKLLTMTRIDEEDLCRLIDEYGKHVALLGSPDTNPLRALKRLDLQPTDLARAAALLDQAIAALDSLRGALEGCAAALGIERTLKVSDTQTILDLLHTIATLPSTSTSAARACMGATDRARLSEALEAGKLWKEAANAAQSRFLEQALDAPVFDLRVPLTAGQKSFFSRWGSSYKQASKQLGGYLKGPLPKSAAERLALVEELLHVQSLRKKLKDDELFCAQSIGPVWRGEQTDFASLLPVGSWLSQIERSALSASIERAIALSEDRSQLGALTSELERVAPGSQRLLEQACDALSLDMRRWAAGNVSEVSLLETLEQLRLLQTHLKDYVSWASSARTRAKMIDLGLESIVAEMHAGALQPDAAAVELRFARAERLWSEARSLHPLLQELDGIDRHELVRTFANLERNHLRENVTHIRNKHLSHVPTGALGEMKVVRGEIAKRRRLIPLRRLMNSAPGAIQRIKPVLLMSPISVAQYLQPGIFKFDLLVIDEASQVRPEDALGAVARAEQVVVVGDPRQLPPTSFFDRLLLDGDNREDEANEDEGEDLLEGAAKLEEMESILTLCEARGLGRRMLKWHYRSKDPSLIEVSNAEFYDNELVLLPSPLKNDPRFGLCFTQVSGVYDRGGKRDNRLEGEALVRKVAEHARLNPKQSLGIATFSVSQRNLITELLELARRSDKTLDAFLSESSRESVFVKNIENIQGDERDVILISVCYGPVVAGGRLSSLSFGPVNSEGGGRRLNVLFTRARLRCEVFASFDPSEIDLSRARGEGVRIFKRYLDFAKNGKFEQDAPTGEDAETALEQDVADVIRQMGFLADPQVGSSGFRIDIGVRHPSRPGTYLLAVECDGATYHHALWARERDRMRQEVLEHLGWKFHRVWSTDWFYRRPLEIERLREALFAALNLESDPHSVQEEDELVASSAEVLIDGDAAITETPSSETTSIRKIPLYTRTLYSVDSVLEPHEASPELLEKTALSIVTAEGPIHEDEVARRVASCFGKERAGARIVAAVTAALKRAARSESELLCESQFWFIQAQKENPPVRDRSQEEGTVLKAEYISLLELQAALGYARTDNGGGTDAELIRAASRYLGFKRVGSDLQKRLQEALDVSTRAH</sequence>
<dbReference type="PANTHER" id="PTHR43788:SF8">
    <property type="entry name" value="DNA-BINDING PROTEIN SMUBP-2"/>
    <property type="match status" value="1"/>
</dbReference>
<proteinExistence type="inferred from homology"/>
<dbReference type="PANTHER" id="PTHR43788">
    <property type="entry name" value="DNA2/NAM7 HELICASE FAMILY MEMBER"/>
    <property type="match status" value="1"/>
</dbReference>
<evidence type="ECO:0000256" key="2">
    <source>
        <dbReference type="ARBA" id="ARBA00022741"/>
    </source>
</evidence>
<accession>A0ABW1Z616</accession>
<keyword evidence="2" id="KW-0547">Nucleotide-binding</keyword>
<comment type="similarity">
    <text evidence="1">Belongs to the DNA2/NAM7 helicase family.</text>
</comment>
<keyword evidence="11" id="KW-1185">Reference proteome</keyword>
<dbReference type="RefSeq" id="WP_263372504.1">
    <property type="nucleotide sequence ID" value="NZ_JAGSYD010000005.1"/>
</dbReference>
<dbReference type="Gene3D" id="3.40.960.10">
    <property type="entry name" value="VSR Endonuclease"/>
    <property type="match status" value="1"/>
</dbReference>
<evidence type="ECO:0000259" key="9">
    <source>
        <dbReference type="Pfam" id="PF18741"/>
    </source>
</evidence>
<organism evidence="10 11">
    <name type="scientific">Granulicella cerasi</name>
    <dbReference type="NCBI Taxonomy" id="741063"/>
    <lineage>
        <taxon>Bacteria</taxon>
        <taxon>Pseudomonadati</taxon>
        <taxon>Acidobacteriota</taxon>
        <taxon>Terriglobia</taxon>
        <taxon>Terriglobales</taxon>
        <taxon>Acidobacteriaceae</taxon>
        <taxon>Granulicella</taxon>
    </lineage>
</organism>
<dbReference type="InterPro" id="IPR011335">
    <property type="entry name" value="Restrct_endonuc-II-like"/>
</dbReference>
<dbReference type="EMBL" id="JBHSWI010000001">
    <property type="protein sequence ID" value="MFC6644574.1"/>
    <property type="molecule type" value="Genomic_DNA"/>
</dbReference>
<dbReference type="Proteomes" id="UP001596391">
    <property type="component" value="Unassembled WGS sequence"/>
</dbReference>
<evidence type="ECO:0000256" key="4">
    <source>
        <dbReference type="ARBA" id="ARBA00022806"/>
    </source>
</evidence>
<evidence type="ECO:0000259" key="8">
    <source>
        <dbReference type="Pfam" id="PF13087"/>
    </source>
</evidence>
<dbReference type="SUPFAM" id="SSF52540">
    <property type="entry name" value="P-loop containing nucleoside triphosphate hydrolases"/>
    <property type="match status" value="2"/>
</dbReference>
<keyword evidence="5" id="KW-0067">ATP-binding</keyword>
<protein>
    <submittedName>
        <fullName evidence="10">DUF3320 domain-containing protein</fullName>
    </submittedName>
</protein>
<dbReference type="InterPro" id="IPR047187">
    <property type="entry name" value="SF1_C_Upf1"/>
</dbReference>
<dbReference type="Gene3D" id="3.40.50.300">
    <property type="entry name" value="P-loop containing nucleotide triphosphate hydrolases"/>
    <property type="match status" value="3"/>
</dbReference>
<dbReference type="InterPro" id="IPR027417">
    <property type="entry name" value="P-loop_NTPase"/>
</dbReference>
<dbReference type="InterPro" id="IPR041677">
    <property type="entry name" value="DNA2/NAM7_AAA_11"/>
</dbReference>
<dbReference type="InterPro" id="IPR021754">
    <property type="entry name" value="DUF3320"/>
</dbReference>
<dbReference type="InterPro" id="IPR049468">
    <property type="entry name" value="Restrct_endonuc-II-like_dom"/>
</dbReference>
<feature type="domain" description="DUF3320" evidence="6">
    <location>
        <begin position="1439"/>
        <end position="1484"/>
    </location>
</feature>
<evidence type="ECO:0000313" key="11">
    <source>
        <dbReference type="Proteomes" id="UP001596391"/>
    </source>
</evidence>
<dbReference type="Pfam" id="PF11784">
    <property type="entry name" value="DUF3320"/>
    <property type="match status" value="1"/>
</dbReference>
<comment type="caution">
    <text evidence="10">The sequence shown here is derived from an EMBL/GenBank/DDBJ whole genome shotgun (WGS) entry which is preliminary data.</text>
</comment>
<gene>
    <name evidence="10" type="ORF">ACFQBQ_03010</name>
</gene>
<evidence type="ECO:0000256" key="1">
    <source>
        <dbReference type="ARBA" id="ARBA00007913"/>
    </source>
</evidence>
<evidence type="ECO:0000313" key="10">
    <source>
        <dbReference type="EMBL" id="MFC6644574.1"/>
    </source>
</evidence>
<dbReference type="CDD" id="cd18808">
    <property type="entry name" value="SF1_C_Upf1"/>
    <property type="match status" value="1"/>
</dbReference>
<dbReference type="Pfam" id="PF13087">
    <property type="entry name" value="AAA_12"/>
    <property type="match status" value="1"/>
</dbReference>
<dbReference type="Pfam" id="PF13086">
    <property type="entry name" value="AAA_11"/>
    <property type="match status" value="2"/>
</dbReference>
<dbReference type="Pfam" id="PF13195">
    <property type="entry name" value="DUF4011"/>
    <property type="match status" value="1"/>
</dbReference>